<organism evidence="2 3">
    <name type="scientific">Lysinibacillus odysseyi 34hs-1 = NBRC 100172</name>
    <dbReference type="NCBI Taxonomy" id="1220589"/>
    <lineage>
        <taxon>Bacteria</taxon>
        <taxon>Bacillati</taxon>
        <taxon>Bacillota</taxon>
        <taxon>Bacilli</taxon>
        <taxon>Bacillales</taxon>
        <taxon>Bacillaceae</taxon>
        <taxon>Lysinibacillus</taxon>
    </lineage>
</organism>
<dbReference type="Gene3D" id="3.40.630.30">
    <property type="match status" value="1"/>
</dbReference>
<sequence length="163" mass="18394">MKLRVAQMDEMKAAEILGWRYEAPYDFYNNEYTAEGRAELLSGSYRALEDENDKLVGFFCTGAPAQVPIGKKHGMYKEDAIDMGLGLHPALTGKGEGLSFCTFIVEQIEKLHPRLPIRLTVAAFNKRAIHLYEKLGFVKVSKFSTSTADFDVMIRNVRDIPEL</sequence>
<keyword evidence="2" id="KW-0808">Transferase</keyword>
<dbReference type="AlphaFoldDB" id="A0A0A3ILN2"/>
<dbReference type="GO" id="GO:0016747">
    <property type="term" value="F:acyltransferase activity, transferring groups other than amino-acyl groups"/>
    <property type="evidence" value="ECO:0007669"/>
    <property type="project" value="InterPro"/>
</dbReference>
<feature type="domain" description="N-acetyltransferase" evidence="1">
    <location>
        <begin position="3"/>
        <end position="158"/>
    </location>
</feature>
<dbReference type="OrthoDB" id="423921at2"/>
<dbReference type="InterPro" id="IPR000182">
    <property type="entry name" value="GNAT_dom"/>
</dbReference>
<keyword evidence="3" id="KW-1185">Reference proteome</keyword>
<dbReference type="SUPFAM" id="SSF55729">
    <property type="entry name" value="Acyl-CoA N-acyltransferases (Nat)"/>
    <property type="match status" value="1"/>
</dbReference>
<name>A0A0A3ILN2_9BACI</name>
<dbReference type="InterPro" id="IPR016181">
    <property type="entry name" value="Acyl_CoA_acyltransferase"/>
</dbReference>
<evidence type="ECO:0000259" key="1">
    <source>
        <dbReference type="PROSITE" id="PS51186"/>
    </source>
</evidence>
<evidence type="ECO:0000313" key="3">
    <source>
        <dbReference type="Proteomes" id="UP000030437"/>
    </source>
</evidence>
<proteinExistence type="predicted"/>
<dbReference type="EMBL" id="JPVP01000056">
    <property type="protein sequence ID" value="KGR84350.1"/>
    <property type="molecule type" value="Genomic_DNA"/>
</dbReference>
<evidence type="ECO:0000313" key="2">
    <source>
        <dbReference type="EMBL" id="KGR84350.1"/>
    </source>
</evidence>
<comment type="caution">
    <text evidence="2">The sequence shown here is derived from an EMBL/GenBank/DDBJ whole genome shotgun (WGS) entry which is preliminary data.</text>
</comment>
<dbReference type="eggNOG" id="COG1670">
    <property type="taxonomic scope" value="Bacteria"/>
</dbReference>
<accession>A0A0A3ILN2</accession>
<dbReference type="STRING" id="1220589.CD32_12200"/>
<gene>
    <name evidence="2" type="ORF">CD32_12200</name>
</gene>
<reference evidence="2 3" key="1">
    <citation type="submission" date="2014-02" db="EMBL/GenBank/DDBJ databases">
        <title>Draft genome sequence of Lysinibacillus odysseyi NBRC 100172.</title>
        <authorList>
            <person name="Zhang F."/>
            <person name="Wang G."/>
            <person name="Zhang L."/>
        </authorList>
    </citation>
    <scope>NUCLEOTIDE SEQUENCE [LARGE SCALE GENOMIC DNA]</scope>
    <source>
        <strain evidence="2 3">NBRC 100172</strain>
    </source>
</reference>
<dbReference type="Pfam" id="PF00583">
    <property type="entry name" value="Acetyltransf_1"/>
    <property type="match status" value="1"/>
</dbReference>
<dbReference type="Proteomes" id="UP000030437">
    <property type="component" value="Unassembled WGS sequence"/>
</dbReference>
<dbReference type="RefSeq" id="WP_036154964.1">
    <property type="nucleotide sequence ID" value="NZ_AVCX01000005.1"/>
</dbReference>
<dbReference type="PROSITE" id="PS51186">
    <property type="entry name" value="GNAT"/>
    <property type="match status" value="1"/>
</dbReference>
<protein>
    <submittedName>
        <fullName evidence="2">Acetyltransferase</fullName>
    </submittedName>
</protein>